<gene>
    <name evidence="1" type="ORF">SO802_027458</name>
</gene>
<evidence type="ECO:0000313" key="1">
    <source>
        <dbReference type="EMBL" id="KAK9992473.1"/>
    </source>
</evidence>
<organism evidence="1 2">
    <name type="scientific">Lithocarpus litseifolius</name>
    <dbReference type="NCBI Taxonomy" id="425828"/>
    <lineage>
        <taxon>Eukaryota</taxon>
        <taxon>Viridiplantae</taxon>
        <taxon>Streptophyta</taxon>
        <taxon>Embryophyta</taxon>
        <taxon>Tracheophyta</taxon>
        <taxon>Spermatophyta</taxon>
        <taxon>Magnoliopsida</taxon>
        <taxon>eudicotyledons</taxon>
        <taxon>Gunneridae</taxon>
        <taxon>Pentapetalae</taxon>
        <taxon>rosids</taxon>
        <taxon>fabids</taxon>
        <taxon>Fagales</taxon>
        <taxon>Fagaceae</taxon>
        <taxon>Lithocarpus</taxon>
    </lineage>
</organism>
<proteinExistence type="predicted"/>
<protein>
    <submittedName>
        <fullName evidence="1">Uncharacterized protein</fullName>
    </submittedName>
</protein>
<evidence type="ECO:0000313" key="2">
    <source>
        <dbReference type="Proteomes" id="UP001459277"/>
    </source>
</evidence>
<name>A0AAW2C429_9ROSI</name>
<dbReference type="PANTHER" id="PTHR17630:SF96">
    <property type="entry name" value="ENDO-1,3-1,4-BETA-D-GLUCANASE-LIKE PROTEIN"/>
    <property type="match status" value="1"/>
</dbReference>
<accession>A0AAW2C429</accession>
<keyword evidence="2" id="KW-1185">Reference proteome</keyword>
<sequence>MAGHECCSNPPTLDPSAGAGHVEQLCGLSTYVTGSPNAKHAIILISDIFGTYTFL</sequence>
<dbReference type="Proteomes" id="UP001459277">
    <property type="component" value="Unassembled WGS sequence"/>
</dbReference>
<dbReference type="PANTHER" id="PTHR17630">
    <property type="entry name" value="DIENELACTONE HYDROLASE"/>
    <property type="match status" value="1"/>
</dbReference>
<dbReference type="AlphaFoldDB" id="A0AAW2C429"/>
<reference evidence="1 2" key="1">
    <citation type="submission" date="2024-01" db="EMBL/GenBank/DDBJ databases">
        <title>A telomere-to-telomere, gap-free genome of sweet tea (Lithocarpus litseifolius).</title>
        <authorList>
            <person name="Zhou J."/>
        </authorList>
    </citation>
    <scope>NUCLEOTIDE SEQUENCE [LARGE SCALE GENOMIC DNA]</scope>
    <source>
        <strain evidence="1">Zhou-2022a</strain>
        <tissue evidence="1">Leaf</tissue>
    </source>
</reference>
<comment type="caution">
    <text evidence="1">The sequence shown here is derived from an EMBL/GenBank/DDBJ whole genome shotgun (WGS) entry which is preliminary data.</text>
</comment>
<dbReference type="EMBL" id="JAZDWU010000009">
    <property type="protein sequence ID" value="KAK9992473.1"/>
    <property type="molecule type" value="Genomic_DNA"/>
</dbReference>